<protein>
    <submittedName>
        <fullName evidence="4">Uncharacterized protein</fullName>
    </submittedName>
</protein>
<dbReference type="InterPro" id="IPR036291">
    <property type="entry name" value="NAD(P)-bd_dom_sf"/>
</dbReference>
<evidence type="ECO:0000313" key="4">
    <source>
        <dbReference type="EMBL" id="KAK7706418.1"/>
    </source>
</evidence>
<dbReference type="PRINTS" id="PR00081">
    <property type="entry name" value="GDHRDH"/>
</dbReference>
<organism evidence="4 5">
    <name type="scientific">Diaporthe eres</name>
    <name type="common">Phomopsis oblonga</name>
    <dbReference type="NCBI Taxonomy" id="83184"/>
    <lineage>
        <taxon>Eukaryota</taxon>
        <taxon>Fungi</taxon>
        <taxon>Dikarya</taxon>
        <taxon>Ascomycota</taxon>
        <taxon>Pezizomycotina</taxon>
        <taxon>Sordariomycetes</taxon>
        <taxon>Sordariomycetidae</taxon>
        <taxon>Diaporthales</taxon>
        <taxon>Diaporthaceae</taxon>
        <taxon>Diaporthe</taxon>
        <taxon>Diaporthe eres species complex</taxon>
    </lineage>
</organism>
<evidence type="ECO:0000256" key="3">
    <source>
        <dbReference type="RuleBase" id="RU000363"/>
    </source>
</evidence>
<dbReference type="PRINTS" id="PR00080">
    <property type="entry name" value="SDRFAMILY"/>
</dbReference>
<comment type="caution">
    <text evidence="4">The sequence shown here is derived from an EMBL/GenBank/DDBJ whole genome shotgun (WGS) entry which is preliminary data.</text>
</comment>
<keyword evidence="5" id="KW-1185">Reference proteome</keyword>
<comment type="similarity">
    <text evidence="1 3">Belongs to the short-chain dehydrogenases/reductases (SDR) family.</text>
</comment>
<gene>
    <name evidence="4" type="ORF">SLS63_013981</name>
</gene>
<accession>A0ABR1NM18</accession>
<dbReference type="PANTHER" id="PTHR24322">
    <property type="entry name" value="PKSB"/>
    <property type="match status" value="1"/>
</dbReference>
<dbReference type="EMBL" id="JAKNSF020000219">
    <property type="protein sequence ID" value="KAK7706418.1"/>
    <property type="molecule type" value="Genomic_DNA"/>
</dbReference>
<proteinExistence type="inferred from homology"/>
<reference evidence="4 5" key="1">
    <citation type="submission" date="2024-02" db="EMBL/GenBank/DDBJ databases">
        <title>De novo assembly and annotation of 12 fungi associated with fruit tree decline syndrome in Ontario, Canada.</title>
        <authorList>
            <person name="Sulman M."/>
            <person name="Ellouze W."/>
            <person name="Ilyukhin E."/>
        </authorList>
    </citation>
    <scope>NUCLEOTIDE SEQUENCE [LARGE SCALE GENOMIC DNA]</scope>
    <source>
        <strain evidence="4 5">M169</strain>
    </source>
</reference>
<name>A0ABR1NM18_DIAER</name>
<dbReference type="SUPFAM" id="SSF51735">
    <property type="entry name" value="NAD(P)-binding Rossmann-fold domains"/>
    <property type="match status" value="1"/>
</dbReference>
<dbReference type="PANTHER" id="PTHR24322:SF736">
    <property type="entry name" value="RETINOL DEHYDROGENASE 10"/>
    <property type="match status" value="1"/>
</dbReference>
<evidence type="ECO:0000256" key="2">
    <source>
        <dbReference type="ARBA" id="ARBA00023002"/>
    </source>
</evidence>
<dbReference type="Gene3D" id="3.40.50.720">
    <property type="entry name" value="NAD(P)-binding Rossmann-like Domain"/>
    <property type="match status" value="1"/>
</dbReference>
<evidence type="ECO:0000256" key="1">
    <source>
        <dbReference type="ARBA" id="ARBA00006484"/>
    </source>
</evidence>
<dbReference type="Proteomes" id="UP001430848">
    <property type="component" value="Unassembled WGS sequence"/>
</dbReference>
<dbReference type="Pfam" id="PF00106">
    <property type="entry name" value="adh_short"/>
    <property type="match status" value="1"/>
</dbReference>
<dbReference type="InterPro" id="IPR002347">
    <property type="entry name" value="SDR_fam"/>
</dbReference>
<keyword evidence="2" id="KW-0560">Oxidoreductase</keyword>
<sequence>MSRGKANNFEVDDTWDWSKEIVVVTGGSSGIGAKIVSRLERDKVKVIIIDLNAPLEPTGPNTSFYKADLSVASEIAAVADAIRNNHGDPTVLINNAGTGIVSPILEMPGPEILKVCEVNLFAPVYLVKQFLPAMVKHNHGHVVNVSSMAAFATQACNVPYACSKNGLLSFHEGIVQECRFVYNAPLVRATIVHPSWIRTPMIRSLIDSGKFKDPCSEPEEVADAIVDQIYSGYGAQIFVPRKMKYASLARGLPTWFQENMRDGITGVLLLAMGRL</sequence>
<evidence type="ECO:0000313" key="5">
    <source>
        <dbReference type="Proteomes" id="UP001430848"/>
    </source>
</evidence>